<protein>
    <recommendedName>
        <fullName evidence="2">Methyltransferase domain-containing protein</fullName>
    </recommendedName>
</protein>
<feature type="domain" description="Methyltransferase" evidence="2">
    <location>
        <begin position="46"/>
        <end position="138"/>
    </location>
</feature>
<dbReference type="Gene3D" id="3.40.50.150">
    <property type="entry name" value="Vaccinia Virus protein VP39"/>
    <property type="match status" value="1"/>
</dbReference>
<accession>A0ABM7WSV5</accession>
<dbReference type="Proteomes" id="UP001162891">
    <property type="component" value="Chromosome"/>
</dbReference>
<evidence type="ECO:0000256" key="1">
    <source>
        <dbReference type="ARBA" id="ARBA00022679"/>
    </source>
</evidence>
<gene>
    <name evidence="3" type="ORF">AMOR_15700</name>
</gene>
<keyword evidence="1" id="KW-0808">Transferase</keyword>
<evidence type="ECO:0000313" key="3">
    <source>
        <dbReference type="EMBL" id="BDG02574.1"/>
    </source>
</evidence>
<dbReference type="SUPFAM" id="SSF53335">
    <property type="entry name" value="S-adenosyl-L-methionine-dependent methyltransferases"/>
    <property type="match status" value="1"/>
</dbReference>
<dbReference type="InterPro" id="IPR041698">
    <property type="entry name" value="Methyltransf_25"/>
</dbReference>
<sequence>MSTPNPWTVVPAADYERHMGPDGVNQLAPLAQIFQEVYLATQPDRVLLLGCATGNGLEHVDPSVTHRIVGVDVNLQYLGIARQRFFHLGPKLELFCSEASAWRGAPGSFDLVHAALVFEYLYPEVLVRKIAEWLADGGTCSVVLQLPGGAGPEAPSKAMRIIEKAMKLVPPDELVRLFETYRIPLRRQRTVPLPFGKSFWVGIFGREVPAK</sequence>
<evidence type="ECO:0000313" key="4">
    <source>
        <dbReference type="Proteomes" id="UP001162891"/>
    </source>
</evidence>
<dbReference type="Pfam" id="PF13649">
    <property type="entry name" value="Methyltransf_25"/>
    <property type="match status" value="1"/>
</dbReference>
<proteinExistence type="predicted"/>
<name>A0ABM7WSV5_9BACT</name>
<evidence type="ECO:0000259" key="2">
    <source>
        <dbReference type="Pfam" id="PF13649"/>
    </source>
</evidence>
<organism evidence="3 4">
    <name type="scientific">Anaeromyxobacter oryzae</name>
    <dbReference type="NCBI Taxonomy" id="2918170"/>
    <lineage>
        <taxon>Bacteria</taxon>
        <taxon>Pseudomonadati</taxon>
        <taxon>Myxococcota</taxon>
        <taxon>Myxococcia</taxon>
        <taxon>Myxococcales</taxon>
        <taxon>Cystobacterineae</taxon>
        <taxon>Anaeromyxobacteraceae</taxon>
        <taxon>Anaeromyxobacter</taxon>
    </lineage>
</organism>
<dbReference type="EMBL" id="AP025591">
    <property type="protein sequence ID" value="BDG02574.1"/>
    <property type="molecule type" value="Genomic_DNA"/>
</dbReference>
<dbReference type="CDD" id="cd02440">
    <property type="entry name" value="AdoMet_MTases"/>
    <property type="match status" value="1"/>
</dbReference>
<dbReference type="InterPro" id="IPR029063">
    <property type="entry name" value="SAM-dependent_MTases_sf"/>
</dbReference>
<reference evidence="4" key="1">
    <citation type="journal article" date="2022" name="Int. J. Syst. Evol. Microbiol.">
        <title>Anaeromyxobacter oryzae sp. nov., Anaeromyxobacter diazotrophicus sp. nov. and Anaeromyxobacter paludicola sp. nov., isolated from paddy soils.</title>
        <authorList>
            <person name="Itoh H."/>
            <person name="Xu Z."/>
            <person name="Mise K."/>
            <person name="Masuda Y."/>
            <person name="Ushijima N."/>
            <person name="Hayakawa C."/>
            <person name="Shiratori Y."/>
            <person name="Senoo K."/>
        </authorList>
    </citation>
    <scope>NUCLEOTIDE SEQUENCE [LARGE SCALE GENOMIC DNA]</scope>
    <source>
        <strain evidence="4">Red232</strain>
    </source>
</reference>
<keyword evidence="4" id="KW-1185">Reference proteome</keyword>
<dbReference type="RefSeq" id="WP_248360265.1">
    <property type="nucleotide sequence ID" value="NZ_AP025591.1"/>
</dbReference>
<dbReference type="PANTHER" id="PTHR43861">
    <property type="entry name" value="TRANS-ACONITATE 2-METHYLTRANSFERASE-RELATED"/>
    <property type="match status" value="1"/>
</dbReference>